<dbReference type="SUPFAM" id="SSF53955">
    <property type="entry name" value="Lysozyme-like"/>
    <property type="match status" value="1"/>
</dbReference>
<reference evidence="31 32" key="1">
    <citation type="submission" date="2018-06" db="EMBL/GenBank/DDBJ databases">
        <title>Genome conservation of Clostridium tetani.</title>
        <authorList>
            <person name="Bruggemann H."/>
            <person name="Popoff M.R."/>
        </authorList>
    </citation>
    <scope>NUCLEOTIDE SEQUENCE [LARGE SCALE GENOMIC DNA]</scope>
    <source>
        <strain evidence="31 32">2017.061</strain>
    </source>
</reference>
<evidence type="ECO:0000256" key="18">
    <source>
        <dbReference type="ARBA" id="ARBA00022989"/>
    </source>
</evidence>
<dbReference type="InterPro" id="IPR001460">
    <property type="entry name" value="PCN-bd_Tpept"/>
</dbReference>
<evidence type="ECO:0000256" key="11">
    <source>
        <dbReference type="ARBA" id="ARBA00022676"/>
    </source>
</evidence>
<protein>
    <recommendedName>
        <fullName evidence="7">Penicillin-binding protein 1A</fullName>
        <ecNumber evidence="24">2.4.99.28</ecNumber>
        <ecNumber evidence="6">3.4.16.4</ecNumber>
    </recommendedName>
</protein>
<dbReference type="InterPro" id="IPR036950">
    <property type="entry name" value="PBP_transglycosylase"/>
</dbReference>
<evidence type="ECO:0000256" key="8">
    <source>
        <dbReference type="ARBA" id="ARBA00022475"/>
    </source>
</evidence>
<keyword evidence="9" id="KW-0121">Carboxypeptidase</keyword>
<dbReference type="GO" id="GO:0008955">
    <property type="term" value="F:peptidoglycan glycosyltransferase activity"/>
    <property type="evidence" value="ECO:0007669"/>
    <property type="project" value="UniProtKB-EC"/>
</dbReference>
<keyword evidence="20" id="KW-0046">Antibiotic resistance</keyword>
<evidence type="ECO:0000256" key="27">
    <source>
        <dbReference type="SAM" id="MobiDB-lite"/>
    </source>
</evidence>
<dbReference type="Proteomes" id="UP001321763">
    <property type="component" value="Chromosome"/>
</dbReference>
<reference evidence="30 33" key="2">
    <citation type="submission" date="2022-09" db="EMBL/GenBank/DDBJ databases">
        <title>complete genome sequences of Clostridium tetani str. KHSU-234311-028 isolated from soil.</title>
        <authorList>
            <person name="Sekizuka T."/>
            <person name="Shitada C."/>
            <person name="Takahashi M."/>
            <person name="Kuroda M."/>
        </authorList>
    </citation>
    <scope>NUCLEOTIDE SEQUENCE [LARGE SCALE GENOMIC DNA]</scope>
    <source>
        <strain evidence="30 33">KHSU-234311-028</strain>
    </source>
</reference>
<comment type="similarity">
    <text evidence="5">In the N-terminal section; belongs to the glycosyltransferase 51 family.</text>
</comment>
<gene>
    <name evidence="30" type="primary">pbpA</name>
    <name evidence="31" type="ORF">DP130_06365</name>
    <name evidence="30" type="ORF">K234311028_21520</name>
</gene>
<evidence type="ECO:0000256" key="9">
    <source>
        <dbReference type="ARBA" id="ARBA00022645"/>
    </source>
</evidence>
<dbReference type="EC" id="3.4.16.4" evidence="6"/>
<evidence type="ECO:0000259" key="29">
    <source>
        <dbReference type="Pfam" id="PF00912"/>
    </source>
</evidence>
<evidence type="ECO:0000256" key="2">
    <source>
        <dbReference type="ARBA" id="ARBA00004401"/>
    </source>
</evidence>
<comment type="catalytic activity">
    <reaction evidence="25">
        <text>[GlcNAc-(1-&gt;4)-Mur2Ac(oyl-L-Ala-gamma-D-Glu-L-Lys-D-Ala-D-Ala)](n)-di-trans,octa-cis-undecaprenyl diphosphate + beta-D-GlcNAc-(1-&gt;4)-Mur2Ac(oyl-L-Ala-gamma-D-Glu-L-Lys-D-Ala-D-Ala)-di-trans,octa-cis-undecaprenyl diphosphate = [GlcNAc-(1-&gt;4)-Mur2Ac(oyl-L-Ala-gamma-D-Glu-L-Lys-D-Ala-D-Ala)](n+1)-di-trans,octa-cis-undecaprenyl diphosphate + di-trans,octa-cis-undecaprenyl diphosphate + H(+)</text>
        <dbReference type="Rhea" id="RHEA:23708"/>
        <dbReference type="Rhea" id="RHEA-COMP:9602"/>
        <dbReference type="Rhea" id="RHEA-COMP:9603"/>
        <dbReference type="ChEBI" id="CHEBI:15378"/>
        <dbReference type="ChEBI" id="CHEBI:58405"/>
        <dbReference type="ChEBI" id="CHEBI:60033"/>
        <dbReference type="ChEBI" id="CHEBI:78435"/>
        <dbReference type="EC" id="2.4.99.28"/>
    </reaction>
</comment>
<dbReference type="AlphaFoldDB" id="A0A4Q0VDG0"/>
<dbReference type="Gene3D" id="3.40.710.10">
    <property type="entry name" value="DD-peptidase/beta-lactamase superfamily"/>
    <property type="match status" value="1"/>
</dbReference>
<dbReference type="GO" id="GO:0006508">
    <property type="term" value="P:proteolysis"/>
    <property type="evidence" value="ECO:0007669"/>
    <property type="project" value="UniProtKB-KW"/>
</dbReference>
<dbReference type="InterPro" id="IPR050396">
    <property type="entry name" value="Glycosyltr_51/Transpeptidase"/>
</dbReference>
<keyword evidence="15" id="KW-0133">Cell shape</keyword>
<dbReference type="UniPathway" id="UPA00219"/>
<feature type="domain" description="Penicillin-binding protein transpeptidase" evidence="28">
    <location>
        <begin position="364"/>
        <end position="627"/>
    </location>
</feature>
<feature type="compositionally biased region" description="Acidic residues" evidence="27">
    <location>
        <begin position="726"/>
        <end position="740"/>
    </location>
</feature>
<accession>A0A4Q0VDG0</accession>
<dbReference type="GO" id="GO:0008360">
    <property type="term" value="P:regulation of cell shape"/>
    <property type="evidence" value="ECO:0007669"/>
    <property type="project" value="UniProtKB-KW"/>
</dbReference>
<keyword evidence="8" id="KW-1003">Cell membrane</keyword>
<dbReference type="InterPro" id="IPR001264">
    <property type="entry name" value="Glyco_trans_51"/>
</dbReference>
<evidence type="ECO:0000256" key="13">
    <source>
        <dbReference type="ARBA" id="ARBA00022692"/>
    </source>
</evidence>
<dbReference type="InterPro" id="IPR012338">
    <property type="entry name" value="Beta-lactam/transpept-like"/>
</dbReference>
<dbReference type="PANTHER" id="PTHR32282">
    <property type="entry name" value="BINDING PROTEIN TRANSPEPTIDASE, PUTATIVE-RELATED"/>
    <property type="match status" value="1"/>
</dbReference>
<evidence type="ECO:0000313" key="30">
    <source>
        <dbReference type="EMBL" id="BDR81906.1"/>
    </source>
</evidence>
<sequence>MANVRKRRKKKNEHKALRLTFITLLMVFLFSCVAAAGVGLAMIKAAPPLDVDKVLNPSEPSVIYDDKDKLVDTVISDTYRTIVSYEDVPDNLKNAFISIEDERFFNHRGIDYKRVFGAFFRNISNKLKGKSALQGASTITQQLVRNTLLSQEVRIKRKVQEMYLSIQLEKKVSKEQILEAYMNTIPLGGSAYGIEAASKQYFGKSVKDLNLIESAFIAGLPQSPSTFYNAAMSQKNTERYINRTKLVLGKMREHNYISKEDFDKSMAYIDKNKIPLKTSNINISRLNYEWFSREIIKQVKKDLMNEYKISPTEADKTIMYGGLKIYGTMDKSLQDFSQNTLDNLDGILGVNSKDYSGIIQPEASVSIVDYKTGNVKVLIGGRGKQPPLSFNRATEFYRAPGSTIKPLTVYGPIIDTKMATAASSYNDAPVPEEIGKLYPDSGKPYNPKNSPNIYEGKMTLREALMKSKNVISVRIEHELGLKTGAEYGKKFGLTIDDSMDGTSMAALSLGQLSAKTGVSGTNTLGMAAAYGVFGNKGALSKPVVYKKVVDRTGKVLLENKYASSKVMSPEAAYILYDLLKGPVSYTPGATGMKANFGPMARGKTGTSNQSSDLWFAGLSPYYSAAVWIGKDDYSPFTNEFGRYIGSSDAALIWKLIMGEAHKNLEYKTIEKPAGVTEAYVCSKSGKIPSSSCPRDSIKLEYFIEGTIPGEICDYHTGIFNNNKDKDDDDKDKDKEDEEENKDEKNEDKKEAKDNTKNKDKDKKKDNDRKIDIDKKPDSSKRKRKMIKPQI</sequence>
<dbReference type="GO" id="GO:0009252">
    <property type="term" value="P:peptidoglycan biosynthetic process"/>
    <property type="evidence" value="ECO:0007669"/>
    <property type="project" value="UniProtKB-UniPathway"/>
</dbReference>
<dbReference type="PANTHER" id="PTHR32282:SF33">
    <property type="entry name" value="PEPTIDOGLYCAN GLYCOSYLTRANSFERASE"/>
    <property type="match status" value="1"/>
</dbReference>
<dbReference type="Pfam" id="PF00905">
    <property type="entry name" value="Transpeptidase"/>
    <property type="match status" value="1"/>
</dbReference>
<evidence type="ECO:0000256" key="5">
    <source>
        <dbReference type="ARBA" id="ARBA00007739"/>
    </source>
</evidence>
<organism evidence="31 32">
    <name type="scientific">Clostridium tetani</name>
    <dbReference type="NCBI Taxonomy" id="1513"/>
    <lineage>
        <taxon>Bacteria</taxon>
        <taxon>Bacillati</taxon>
        <taxon>Bacillota</taxon>
        <taxon>Clostridia</taxon>
        <taxon>Eubacteriales</taxon>
        <taxon>Clostridiaceae</taxon>
        <taxon>Clostridium</taxon>
    </lineage>
</organism>
<keyword evidence="16" id="KW-0735">Signal-anchor</keyword>
<dbReference type="EMBL" id="AP026818">
    <property type="protein sequence ID" value="BDR81906.1"/>
    <property type="molecule type" value="Genomic_DNA"/>
</dbReference>
<proteinExistence type="inferred from homology"/>
<evidence type="ECO:0000256" key="15">
    <source>
        <dbReference type="ARBA" id="ARBA00022960"/>
    </source>
</evidence>
<dbReference type="FunFam" id="1.10.3810.10:FF:000001">
    <property type="entry name" value="Penicillin-binding protein 1A"/>
    <property type="match status" value="1"/>
</dbReference>
<comment type="similarity">
    <text evidence="4">In the C-terminal section; belongs to the transpeptidase family.</text>
</comment>
<feature type="region of interest" description="Disordered" evidence="27">
    <location>
        <begin position="722"/>
        <end position="790"/>
    </location>
</feature>
<evidence type="ECO:0000256" key="20">
    <source>
        <dbReference type="ARBA" id="ARBA00023251"/>
    </source>
</evidence>
<dbReference type="PROSITE" id="PS51257">
    <property type="entry name" value="PROKAR_LIPOPROTEIN"/>
    <property type="match status" value="1"/>
</dbReference>
<dbReference type="GO" id="GO:0071555">
    <property type="term" value="P:cell wall organization"/>
    <property type="evidence" value="ECO:0007669"/>
    <property type="project" value="UniProtKB-KW"/>
</dbReference>
<keyword evidence="17" id="KW-0573">Peptidoglycan synthesis</keyword>
<comment type="function">
    <text evidence="1">Cell wall formation. Synthesis of cross-linked peptidoglycan from the lipid intermediates. The enzyme has a penicillin-insensitive transglycosylase N-terminal domain (formation of linear glycan strands) and a penicillin-sensitive transpeptidase C-terminal domain (cross-linking of the peptide subunits).</text>
</comment>
<evidence type="ECO:0000259" key="28">
    <source>
        <dbReference type="Pfam" id="PF00905"/>
    </source>
</evidence>
<evidence type="ECO:0000313" key="31">
    <source>
        <dbReference type="EMBL" id="RXI49030.1"/>
    </source>
</evidence>
<keyword evidence="11" id="KW-0328">Glycosyltransferase</keyword>
<evidence type="ECO:0000256" key="21">
    <source>
        <dbReference type="ARBA" id="ARBA00023268"/>
    </source>
</evidence>
<comment type="pathway">
    <text evidence="26">Glycan biosynthesis.</text>
</comment>
<evidence type="ECO:0000256" key="6">
    <source>
        <dbReference type="ARBA" id="ARBA00012448"/>
    </source>
</evidence>
<name>A0A4Q0VDG0_CLOTA</name>
<evidence type="ECO:0000313" key="33">
    <source>
        <dbReference type="Proteomes" id="UP001321763"/>
    </source>
</evidence>
<dbReference type="EC" id="2.4.99.28" evidence="24"/>
<evidence type="ECO:0000256" key="10">
    <source>
        <dbReference type="ARBA" id="ARBA00022670"/>
    </source>
</evidence>
<keyword evidence="12" id="KW-0808">Transferase</keyword>
<dbReference type="GO" id="GO:0005886">
    <property type="term" value="C:plasma membrane"/>
    <property type="evidence" value="ECO:0007669"/>
    <property type="project" value="UniProtKB-SubCell"/>
</dbReference>
<keyword evidence="10" id="KW-0645">Protease</keyword>
<feature type="compositionally biased region" description="Basic and acidic residues" evidence="27">
    <location>
        <begin position="741"/>
        <end position="779"/>
    </location>
</feature>
<dbReference type="GO" id="GO:0008658">
    <property type="term" value="F:penicillin binding"/>
    <property type="evidence" value="ECO:0007669"/>
    <property type="project" value="InterPro"/>
</dbReference>
<feature type="compositionally biased region" description="Basic residues" evidence="27">
    <location>
        <begin position="780"/>
        <end position="790"/>
    </location>
</feature>
<dbReference type="RefSeq" id="WP_129030249.1">
    <property type="nucleotide sequence ID" value="NZ_AP026806.1"/>
</dbReference>
<keyword evidence="19" id="KW-0472">Membrane</keyword>
<keyword evidence="18" id="KW-1133">Transmembrane helix</keyword>
<evidence type="ECO:0000256" key="22">
    <source>
        <dbReference type="ARBA" id="ARBA00023316"/>
    </source>
</evidence>
<evidence type="ECO:0000256" key="3">
    <source>
        <dbReference type="ARBA" id="ARBA00004752"/>
    </source>
</evidence>
<evidence type="ECO:0000256" key="1">
    <source>
        <dbReference type="ARBA" id="ARBA00002624"/>
    </source>
</evidence>
<keyword evidence="22" id="KW-0961">Cell wall biogenesis/degradation</keyword>
<evidence type="ECO:0000256" key="26">
    <source>
        <dbReference type="ARBA" id="ARBA00060592"/>
    </source>
</evidence>
<keyword evidence="21" id="KW-0511">Multifunctional enzyme</keyword>
<dbReference type="InterPro" id="IPR023346">
    <property type="entry name" value="Lysozyme-like_dom_sf"/>
</dbReference>
<evidence type="ECO:0000256" key="14">
    <source>
        <dbReference type="ARBA" id="ARBA00022801"/>
    </source>
</evidence>
<dbReference type="SUPFAM" id="SSF56601">
    <property type="entry name" value="beta-lactamase/transpeptidase-like"/>
    <property type="match status" value="1"/>
</dbReference>
<evidence type="ECO:0000256" key="4">
    <source>
        <dbReference type="ARBA" id="ARBA00007090"/>
    </source>
</evidence>
<dbReference type="Proteomes" id="UP000290921">
    <property type="component" value="Unassembled WGS sequence"/>
</dbReference>
<evidence type="ECO:0000256" key="7">
    <source>
        <dbReference type="ARBA" id="ARBA00018638"/>
    </source>
</evidence>
<keyword evidence="13" id="KW-0812">Transmembrane</keyword>
<dbReference type="GO" id="GO:0009002">
    <property type="term" value="F:serine-type D-Ala-D-Ala carboxypeptidase activity"/>
    <property type="evidence" value="ECO:0007669"/>
    <property type="project" value="UniProtKB-EC"/>
</dbReference>
<dbReference type="NCBIfam" id="TIGR02074">
    <property type="entry name" value="PBP_1a_fam"/>
    <property type="match status" value="1"/>
</dbReference>
<evidence type="ECO:0000256" key="25">
    <source>
        <dbReference type="ARBA" id="ARBA00049902"/>
    </source>
</evidence>
<feature type="domain" description="Glycosyl transferase family 51" evidence="29">
    <location>
        <begin position="71"/>
        <end position="251"/>
    </location>
</feature>
<comment type="subcellular location">
    <subcellularLocation>
        <location evidence="2">Cell membrane</location>
        <topology evidence="2">Single-pass type II membrane protein</topology>
    </subcellularLocation>
</comment>
<keyword evidence="14" id="KW-0378">Hydrolase</keyword>
<evidence type="ECO:0000256" key="24">
    <source>
        <dbReference type="ARBA" id="ARBA00044770"/>
    </source>
</evidence>
<evidence type="ECO:0000256" key="19">
    <source>
        <dbReference type="ARBA" id="ARBA00023136"/>
    </source>
</evidence>
<evidence type="ECO:0000256" key="16">
    <source>
        <dbReference type="ARBA" id="ARBA00022968"/>
    </source>
</evidence>
<comment type="catalytic activity">
    <reaction evidence="23">
        <text>Preferential cleavage: (Ac)2-L-Lys-D-Ala-|-D-Ala. Also transpeptidation of peptidyl-alanyl moieties that are N-acyl substituents of D-alanine.</text>
        <dbReference type="EC" id="3.4.16.4"/>
    </reaction>
</comment>
<evidence type="ECO:0000256" key="12">
    <source>
        <dbReference type="ARBA" id="ARBA00022679"/>
    </source>
</evidence>
<evidence type="ECO:0000256" key="17">
    <source>
        <dbReference type="ARBA" id="ARBA00022984"/>
    </source>
</evidence>
<evidence type="ECO:0000313" key="32">
    <source>
        <dbReference type="Proteomes" id="UP000290921"/>
    </source>
</evidence>
<dbReference type="GO" id="GO:0046677">
    <property type="term" value="P:response to antibiotic"/>
    <property type="evidence" value="ECO:0007669"/>
    <property type="project" value="UniProtKB-KW"/>
</dbReference>
<dbReference type="Gene3D" id="1.10.3810.10">
    <property type="entry name" value="Biosynthetic peptidoglycan transglycosylase-like"/>
    <property type="match status" value="1"/>
</dbReference>
<dbReference type="Pfam" id="PF00912">
    <property type="entry name" value="Transgly"/>
    <property type="match status" value="1"/>
</dbReference>
<evidence type="ECO:0000256" key="23">
    <source>
        <dbReference type="ARBA" id="ARBA00034000"/>
    </source>
</evidence>
<comment type="pathway">
    <text evidence="3">Cell wall biogenesis; peptidoglycan biosynthesis.</text>
</comment>
<dbReference type="EMBL" id="QMAP01000005">
    <property type="protein sequence ID" value="RXI49030.1"/>
    <property type="molecule type" value="Genomic_DNA"/>
</dbReference>